<gene>
    <name evidence="2" type="ORF">D1832_05065</name>
</gene>
<name>A0A417Z7K5_9MICO</name>
<sequence>MLGQDVVGGVGVVVGDGVGCVGSLVGVDGEGLVGSDGRAGSVVGVVGFDVVGCDGSLVGVVGSVLGSLVGVVGFDVGSVVGDVGCVVLGPLLDESDGAGAVDVGACDVEVPGAEAVAEPDGTGGSPDVGTVAEPVGVAAPGIVVRNGDPPADGKPGRRGRVTAEEPDGTTGPLFPRSEAARSFARGALVAQVDVEVG</sequence>
<dbReference type="EMBL" id="QWLM01000004">
    <property type="protein sequence ID" value="RHW46609.1"/>
    <property type="molecule type" value="Genomic_DNA"/>
</dbReference>
<reference evidence="2 3" key="1">
    <citation type="submission" date="2018-08" db="EMBL/GenBank/DDBJ databases">
        <title>Whole genome sequence analysis of Dermacoccus abyssi bacteria isolated from Deep Mariana trench Micromonospora spp reveals genes involved in the environmental adaptation and production of secondary metabolites.</title>
        <authorList>
            <person name="Abdel-Mageed W.M."/>
            <person name="Lehri B."/>
            <person name="Nouioui I."/>
            <person name="Goodfellow I."/>
            <person name="Jaspars M."/>
            <person name="Karlyshev A."/>
        </authorList>
    </citation>
    <scope>NUCLEOTIDE SEQUENCE [LARGE SCALE GENOMIC DNA]</scope>
    <source>
        <strain evidence="2 3">MT1.1</strain>
    </source>
</reference>
<proteinExistence type="predicted"/>
<comment type="caution">
    <text evidence="2">The sequence shown here is derived from an EMBL/GenBank/DDBJ whole genome shotgun (WGS) entry which is preliminary data.</text>
</comment>
<protein>
    <submittedName>
        <fullName evidence="2">Uncharacterized protein</fullName>
    </submittedName>
</protein>
<evidence type="ECO:0000313" key="2">
    <source>
        <dbReference type="EMBL" id="RHW46609.1"/>
    </source>
</evidence>
<dbReference type="RefSeq" id="WP_118912892.1">
    <property type="nucleotide sequence ID" value="NZ_CBCRVH010000003.1"/>
</dbReference>
<feature type="region of interest" description="Disordered" evidence="1">
    <location>
        <begin position="143"/>
        <end position="175"/>
    </location>
</feature>
<dbReference type="Proteomes" id="UP000285376">
    <property type="component" value="Unassembled WGS sequence"/>
</dbReference>
<organism evidence="2 3">
    <name type="scientific">Dermacoccus abyssi</name>
    <dbReference type="NCBI Taxonomy" id="322596"/>
    <lineage>
        <taxon>Bacteria</taxon>
        <taxon>Bacillati</taxon>
        <taxon>Actinomycetota</taxon>
        <taxon>Actinomycetes</taxon>
        <taxon>Micrococcales</taxon>
        <taxon>Dermacoccaceae</taxon>
        <taxon>Dermacoccus</taxon>
    </lineage>
</organism>
<dbReference type="AlphaFoldDB" id="A0A417Z7K5"/>
<evidence type="ECO:0000313" key="3">
    <source>
        <dbReference type="Proteomes" id="UP000285376"/>
    </source>
</evidence>
<accession>A0A417Z7K5</accession>
<evidence type="ECO:0000256" key="1">
    <source>
        <dbReference type="SAM" id="MobiDB-lite"/>
    </source>
</evidence>